<evidence type="ECO:0000256" key="4">
    <source>
        <dbReference type="ARBA" id="ARBA00022793"/>
    </source>
</evidence>
<keyword evidence="4 15" id="KW-0210">Decarboxylase</keyword>
<protein>
    <recommendedName>
        <fullName evidence="15">S-adenosylmethionine decarboxylase proenzyme</fullName>
        <shortName evidence="15">AdoMetDC</shortName>
        <shortName evidence="15">SAMDC</shortName>
        <ecNumber evidence="15">4.1.1.50</ecNumber>
    </recommendedName>
    <component>
        <recommendedName>
            <fullName evidence="15">S-adenosylmethionine decarboxylase beta chain</fullName>
        </recommendedName>
    </component>
    <component>
        <recommendedName>
            <fullName evidence="15">S-adenosylmethionine decarboxylase alpha chain</fullName>
        </recommendedName>
    </component>
</protein>
<evidence type="ECO:0000256" key="13">
    <source>
        <dbReference type="ARBA" id="ARBA00056215"/>
    </source>
</evidence>
<feature type="active site" description="Proton donor; for catalytic activity" evidence="15">
    <location>
        <position position="83"/>
    </location>
</feature>
<comment type="PTM">
    <text evidence="15">Is synthesized initially as an inactive proenzyme. Formation of the active enzyme involves a self-maturation process in which the active site pyruvoyl group is generated from an internal serine residue via an autocatalytic post-translational modification. Two non-identical subunits are generated from the proenzyme in this reaction, and the pyruvate is formed at the N-terminus of the alpha chain, which is derived from the carboxyl end of the proenzyme. The post-translation cleavage follows an unusual pathway, termed non-hydrolytic serinolysis, in which the side chain hydroxyl group of the serine supplies its oxygen atom to form the C-terminus of the beta chain, while the remainder of the serine residue undergoes an oxidative deamination to produce ammonia and the pyruvoyl group blocking the N-terminus of the alpha chain.</text>
</comment>
<feature type="chain" id="PRO_5023241865" description="S-adenosylmethionine decarboxylase beta chain" evidence="15">
    <location>
        <begin position="1"/>
        <end position="62"/>
    </location>
</feature>
<feature type="modified residue" description="Pyruvic acid (Ser); by autocatalysis" evidence="15">
    <location>
        <position position="63"/>
    </location>
</feature>
<dbReference type="Pfam" id="PF02675">
    <property type="entry name" value="AdoMet_dc"/>
    <property type="match status" value="1"/>
</dbReference>
<evidence type="ECO:0000256" key="11">
    <source>
        <dbReference type="ARBA" id="ARBA00023317"/>
    </source>
</evidence>
<gene>
    <name evidence="15" type="primary">speH</name>
    <name evidence="16" type="synonym">speD</name>
    <name evidence="16" type="ORF">DSAG12_02778</name>
</gene>
<evidence type="ECO:0000256" key="8">
    <source>
        <dbReference type="ARBA" id="ARBA00023145"/>
    </source>
</evidence>
<dbReference type="GO" id="GO:0008295">
    <property type="term" value="P:spermidine biosynthetic process"/>
    <property type="evidence" value="ECO:0007669"/>
    <property type="project" value="UniProtKB-UniRule"/>
</dbReference>
<evidence type="ECO:0000256" key="6">
    <source>
        <dbReference type="ARBA" id="ARBA00023066"/>
    </source>
</evidence>
<dbReference type="NCBIfam" id="TIGR03330">
    <property type="entry name" value="SAM_DCase_Bsu"/>
    <property type="match status" value="1"/>
</dbReference>
<comment type="function">
    <text evidence="13 15">Catalyzes the decarboxylation of S-adenosylmethionine to S-adenosylmethioninamine (dcAdoMet), the propylamine donor required for the synthesis of the polyamines spermine and spermidine from the diamine putrescine.</text>
</comment>
<dbReference type="GO" id="GO:0004014">
    <property type="term" value="F:adenosylmethionine decarboxylase activity"/>
    <property type="evidence" value="ECO:0007669"/>
    <property type="project" value="UniProtKB-UniRule"/>
</dbReference>
<dbReference type="InterPro" id="IPR017716">
    <property type="entry name" value="S-AdoMet_deCOase_pro-enz"/>
</dbReference>
<feature type="chain" id="PRO_5023241864" description="S-adenosylmethionine decarboxylase alpha chain" evidence="15">
    <location>
        <begin position="63"/>
        <end position="117"/>
    </location>
</feature>
<evidence type="ECO:0000256" key="7">
    <source>
        <dbReference type="ARBA" id="ARBA00023115"/>
    </source>
</evidence>
<organism evidence="16 17">
    <name type="scientific">Promethearchaeum syntrophicum</name>
    <dbReference type="NCBI Taxonomy" id="2594042"/>
    <lineage>
        <taxon>Archaea</taxon>
        <taxon>Promethearchaeati</taxon>
        <taxon>Promethearchaeota</taxon>
        <taxon>Promethearchaeia</taxon>
        <taxon>Promethearchaeales</taxon>
        <taxon>Promethearchaeaceae</taxon>
        <taxon>Promethearchaeum</taxon>
    </lineage>
</organism>
<evidence type="ECO:0000256" key="2">
    <source>
        <dbReference type="ARBA" id="ARBA00011601"/>
    </source>
</evidence>
<evidence type="ECO:0000256" key="1">
    <source>
        <dbReference type="ARBA" id="ARBA00004911"/>
    </source>
</evidence>
<comment type="subunit">
    <text evidence="2 15">Heterotetramer of two alpha and two beta chains arranged as a dimer of alpha/beta heterodimers.</text>
</comment>
<proteinExistence type="inferred from homology"/>
<evidence type="ECO:0000256" key="14">
    <source>
        <dbReference type="ARBA" id="ARBA00061583"/>
    </source>
</evidence>
<dbReference type="InterPro" id="IPR042284">
    <property type="entry name" value="AdoMetDC_N"/>
</dbReference>
<feature type="active site" description="Proton acceptor; for processing activity" evidence="15">
    <location>
        <position position="68"/>
    </location>
</feature>
<dbReference type="InterPro" id="IPR016067">
    <property type="entry name" value="S-AdoMet_deCO2ase_core"/>
</dbReference>
<evidence type="ECO:0000313" key="17">
    <source>
        <dbReference type="Proteomes" id="UP000321408"/>
    </source>
</evidence>
<evidence type="ECO:0000313" key="16">
    <source>
        <dbReference type="EMBL" id="QEE16947.1"/>
    </source>
</evidence>
<accession>A0A5B9DDK1</accession>
<evidence type="ECO:0000256" key="5">
    <source>
        <dbReference type="ARBA" id="ARBA00022813"/>
    </source>
</evidence>
<keyword evidence="7 15" id="KW-0620">Polyamine biosynthesis</keyword>
<dbReference type="OrthoDB" id="114016at2157"/>
<evidence type="ECO:0000256" key="3">
    <source>
        <dbReference type="ARBA" id="ARBA00022691"/>
    </source>
</evidence>
<keyword evidence="11 15" id="KW-0670">Pyruvate</keyword>
<evidence type="ECO:0000256" key="12">
    <source>
        <dbReference type="ARBA" id="ARBA00048112"/>
    </source>
</evidence>
<comment type="cofactor">
    <cofactor evidence="15">
        <name>pyruvate</name>
        <dbReference type="ChEBI" id="CHEBI:15361"/>
    </cofactor>
    <text evidence="15">Binds 1 pyruvoyl group covalently per subunit.</text>
</comment>
<dbReference type="FunFam" id="3.30.360.110:FF:000001">
    <property type="entry name" value="S-adenosylmethionine decarboxylase proenzyme"/>
    <property type="match status" value="1"/>
</dbReference>
<dbReference type="HAMAP" id="MF_00464">
    <property type="entry name" value="AdoMetDC_1"/>
    <property type="match status" value="1"/>
</dbReference>
<dbReference type="Gene3D" id="3.30.360.110">
    <property type="entry name" value="S-adenosylmethionine decarboxylase domain"/>
    <property type="match status" value="1"/>
</dbReference>
<keyword evidence="6 15" id="KW-0745">Spermidine biosynthesis</keyword>
<evidence type="ECO:0000256" key="9">
    <source>
        <dbReference type="ARBA" id="ARBA00023239"/>
    </source>
</evidence>
<dbReference type="KEGG" id="psyt:DSAG12_02778"/>
<evidence type="ECO:0000256" key="15">
    <source>
        <dbReference type="HAMAP-Rule" id="MF_00464"/>
    </source>
</evidence>
<dbReference type="Proteomes" id="UP000321408">
    <property type="component" value="Chromosome"/>
</dbReference>
<keyword evidence="9 15" id="KW-0456">Lyase</keyword>
<dbReference type="EC" id="4.1.1.50" evidence="15"/>
<dbReference type="EMBL" id="CP042905">
    <property type="protein sequence ID" value="QEE16947.1"/>
    <property type="molecule type" value="Genomic_DNA"/>
</dbReference>
<keyword evidence="8 15" id="KW-0865">Zymogen</keyword>
<dbReference type="SUPFAM" id="SSF56276">
    <property type="entry name" value="S-adenosylmethionine decarboxylase"/>
    <property type="match status" value="1"/>
</dbReference>
<name>A0A5B9DDK1_9ARCH</name>
<dbReference type="Gene3D" id="3.30.160.750">
    <property type="match status" value="1"/>
</dbReference>
<reference evidence="16 17" key="1">
    <citation type="journal article" date="2020" name="Nature">
        <title>Isolation of an archaeon at the prokaryote-eukaryote interface.</title>
        <authorList>
            <person name="Imachi H."/>
            <person name="Nobu M.K."/>
            <person name="Nakahara N."/>
            <person name="Morono Y."/>
            <person name="Ogawara M."/>
            <person name="Takaki Y."/>
            <person name="Takano Y."/>
            <person name="Uematsu K."/>
            <person name="Ikuta T."/>
            <person name="Ito M."/>
            <person name="Matsui Y."/>
            <person name="Miyazaki M."/>
            <person name="Murata K."/>
            <person name="Saito Y."/>
            <person name="Sakai S."/>
            <person name="Song C."/>
            <person name="Tasumi E."/>
            <person name="Yamanaka Y."/>
            <person name="Yamaguchi T."/>
            <person name="Kamagata Y."/>
            <person name="Tamaki H."/>
            <person name="Takai K."/>
        </authorList>
    </citation>
    <scope>NUCLEOTIDE SEQUENCE [LARGE SCALE GENOMIC DNA]</scope>
    <source>
        <strain evidence="16 17">MK-D1</strain>
    </source>
</reference>
<dbReference type="GeneID" id="41330757"/>
<dbReference type="PANTHER" id="PTHR33866">
    <property type="entry name" value="S-ADENOSYLMETHIONINE DECARBOXYLASE PROENZYME"/>
    <property type="match status" value="1"/>
</dbReference>
<dbReference type="RefSeq" id="WP_147663870.1">
    <property type="nucleotide sequence ID" value="NZ_CP042905.2"/>
</dbReference>
<comment type="similarity">
    <text evidence="14 15">Belongs to the prokaryotic AdoMetDC family. Type 1 subfamily.</text>
</comment>
<dbReference type="InterPro" id="IPR042286">
    <property type="entry name" value="AdoMetDC_C"/>
</dbReference>
<dbReference type="UniPathway" id="UPA00331">
    <property type="reaction ID" value="UER00451"/>
</dbReference>
<keyword evidence="5 15" id="KW-0068">Autocatalytic cleavage</keyword>
<dbReference type="PANTHER" id="PTHR33866:SF2">
    <property type="entry name" value="S-ADENOSYLMETHIONINE DECARBOXYLASE PROENZYME"/>
    <property type="match status" value="1"/>
</dbReference>
<keyword evidence="3 15" id="KW-0949">S-adenosyl-L-methionine</keyword>
<comment type="pathway">
    <text evidence="1 15">Amine and polyamine biosynthesis; S-adenosylmethioninamine biosynthesis; S-adenosylmethioninamine from S-adenosyl-L-methionine: step 1/1.</text>
</comment>
<feature type="site" description="Cleavage (non-hydrolytic); by autolysis" evidence="15">
    <location>
        <begin position="62"/>
        <end position="63"/>
    </location>
</feature>
<dbReference type="InterPro" id="IPR003826">
    <property type="entry name" value="AdoMetDC_fam_prok"/>
</dbReference>
<feature type="active site" description="Schiff-base intermediate with substrate; via pyruvic acid" evidence="15">
    <location>
        <position position="63"/>
    </location>
</feature>
<keyword evidence="17" id="KW-1185">Reference proteome</keyword>
<keyword evidence="10 15" id="KW-0704">Schiff base</keyword>
<comment type="catalytic activity">
    <reaction evidence="12 15">
        <text>S-adenosyl-L-methionine + H(+) = S-adenosyl 3-(methylsulfanyl)propylamine + CO2</text>
        <dbReference type="Rhea" id="RHEA:15981"/>
        <dbReference type="ChEBI" id="CHEBI:15378"/>
        <dbReference type="ChEBI" id="CHEBI:16526"/>
        <dbReference type="ChEBI" id="CHEBI:57443"/>
        <dbReference type="ChEBI" id="CHEBI:59789"/>
        <dbReference type="EC" id="4.1.1.50"/>
    </reaction>
</comment>
<evidence type="ECO:0000256" key="10">
    <source>
        <dbReference type="ARBA" id="ARBA00023270"/>
    </source>
</evidence>
<reference evidence="16 17" key="2">
    <citation type="journal article" date="2024" name="Int. J. Syst. Evol. Microbiol.">
        <title>Promethearchaeum syntrophicum gen. nov., sp. nov., an anaerobic, obligately syntrophic archaeon, the first isolate of the lineage 'Asgard' archaea, and proposal of the new archaeal phylum Promethearchaeota phyl. nov. and kingdom Promethearchaeati regn. nov.</title>
        <authorList>
            <person name="Imachi H."/>
            <person name="Nobu M.K."/>
            <person name="Kato S."/>
            <person name="Takaki Y."/>
            <person name="Miyazaki M."/>
            <person name="Miyata M."/>
            <person name="Ogawara M."/>
            <person name="Saito Y."/>
            <person name="Sakai S."/>
            <person name="Tahara Y.O."/>
            <person name="Takano Y."/>
            <person name="Tasumi E."/>
            <person name="Uematsu K."/>
            <person name="Yoshimura T."/>
            <person name="Itoh T."/>
            <person name="Ohkuma M."/>
            <person name="Takai K."/>
        </authorList>
    </citation>
    <scope>NUCLEOTIDE SEQUENCE [LARGE SCALE GENOMIC DNA]</scope>
    <source>
        <strain evidence="16 17">MK-D1</strain>
    </source>
</reference>
<dbReference type="AlphaFoldDB" id="A0A5B9DDK1"/>
<dbReference type="GO" id="GO:0005829">
    <property type="term" value="C:cytosol"/>
    <property type="evidence" value="ECO:0007669"/>
    <property type="project" value="TreeGrafter"/>
</dbReference>
<sequence>MKALGFHYLIELNNCDPNYLKDAQFLEKLLQKAVKESGATEIGRVFHEFSPHGVSGVVLISESHFSIHTWPEYGYAAVDFFTCSKSVDVQKAISILKKNLDAKSSSFVEIKRGFPET</sequence>